<accession>A0A9N9HAS9</accession>
<feature type="transmembrane region" description="Helical" evidence="1">
    <location>
        <begin position="127"/>
        <end position="146"/>
    </location>
</feature>
<dbReference type="OrthoDB" id="2447535at2759"/>
<dbReference type="AlphaFoldDB" id="A0A9N9HAS9"/>
<protein>
    <submittedName>
        <fullName evidence="2">9950_t:CDS:1</fullName>
    </submittedName>
</protein>
<dbReference type="EMBL" id="CAJVPI010005210">
    <property type="protein sequence ID" value="CAG8672550.1"/>
    <property type="molecule type" value="Genomic_DNA"/>
</dbReference>
<proteinExistence type="predicted"/>
<sequence>DDAIASDIPSKDLSQYFIRGKGMDQVGKIDTDILDRTDDKSASIPEESVIQGYASSPKVDTEIITKASDEIDISKTNNNTLQELPNMAPYLAQPENYNPSLIESHSQIPIEEIGAIPAVASTLMSPLSAYILLALLIIAVMWFVVLRCTWNIGRLFEPGFEESPRYASAIVPQARKGNPKESYDPLRNKKSDRLWDTWTRY</sequence>
<keyword evidence="3" id="KW-1185">Reference proteome</keyword>
<keyword evidence="1" id="KW-1133">Transmembrane helix</keyword>
<keyword evidence="1" id="KW-0472">Membrane</keyword>
<gene>
    <name evidence="2" type="ORF">PBRASI_LOCUS11380</name>
</gene>
<dbReference type="Proteomes" id="UP000789739">
    <property type="component" value="Unassembled WGS sequence"/>
</dbReference>
<keyword evidence="1" id="KW-0812">Transmembrane</keyword>
<organism evidence="2 3">
    <name type="scientific">Paraglomus brasilianum</name>
    <dbReference type="NCBI Taxonomy" id="144538"/>
    <lineage>
        <taxon>Eukaryota</taxon>
        <taxon>Fungi</taxon>
        <taxon>Fungi incertae sedis</taxon>
        <taxon>Mucoromycota</taxon>
        <taxon>Glomeromycotina</taxon>
        <taxon>Glomeromycetes</taxon>
        <taxon>Paraglomerales</taxon>
        <taxon>Paraglomeraceae</taxon>
        <taxon>Paraglomus</taxon>
    </lineage>
</organism>
<reference evidence="2" key="1">
    <citation type="submission" date="2021-06" db="EMBL/GenBank/DDBJ databases">
        <authorList>
            <person name="Kallberg Y."/>
            <person name="Tangrot J."/>
            <person name="Rosling A."/>
        </authorList>
    </citation>
    <scope>NUCLEOTIDE SEQUENCE</scope>
    <source>
        <strain evidence="2">BR232B</strain>
    </source>
</reference>
<evidence type="ECO:0000256" key="1">
    <source>
        <dbReference type="SAM" id="Phobius"/>
    </source>
</evidence>
<comment type="caution">
    <text evidence="2">The sequence shown here is derived from an EMBL/GenBank/DDBJ whole genome shotgun (WGS) entry which is preliminary data.</text>
</comment>
<name>A0A9N9HAS9_9GLOM</name>
<feature type="non-terminal residue" evidence="2">
    <location>
        <position position="1"/>
    </location>
</feature>
<evidence type="ECO:0000313" key="2">
    <source>
        <dbReference type="EMBL" id="CAG8672550.1"/>
    </source>
</evidence>
<evidence type="ECO:0000313" key="3">
    <source>
        <dbReference type="Proteomes" id="UP000789739"/>
    </source>
</evidence>